<gene>
    <name evidence="1" type="ORF">OSIN01602_LOCUS13192</name>
</gene>
<name>A0A7S2ENC7_TRICV</name>
<dbReference type="AlphaFoldDB" id="A0A7S2ENC7"/>
<evidence type="ECO:0000313" key="1">
    <source>
        <dbReference type="EMBL" id="CAD9345685.1"/>
    </source>
</evidence>
<proteinExistence type="predicted"/>
<evidence type="ECO:0008006" key="2">
    <source>
        <dbReference type="Google" id="ProtNLM"/>
    </source>
</evidence>
<protein>
    <recommendedName>
        <fullName evidence="2">JmjC domain-containing protein</fullName>
    </recommendedName>
</protein>
<dbReference type="EMBL" id="HBGO01022946">
    <property type="protein sequence ID" value="CAD9345685.1"/>
    <property type="molecule type" value="Transcribed_RNA"/>
</dbReference>
<reference evidence="1" key="1">
    <citation type="submission" date="2021-01" db="EMBL/GenBank/DDBJ databases">
        <authorList>
            <person name="Corre E."/>
            <person name="Pelletier E."/>
            <person name="Niang G."/>
            <person name="Scheremetjew M."/>
            <person name="Finn R."/>
            <person name="Kale V."/>
            <person name="Holt S."/>
            <person name="Cochrane G."/>
            <person name="Meng A."/>
            <person name="Brown T."/>
            <person name="Cohen L."/>
        </authorList>
    </citation>
    <scope>NUCLEOTIDE SEQUENCE</scope>
    <source>
        <strain evidence="1">Grunow 1884</strain>
    </source>
</reference>
<organism evidence="1">
    <name type="scientific">Trieres chinensis</name>
    <name type="common">Marine centric diatom</name>
    <name type="synonym">Odontella sinensis</name>
    <dbReference type="NCBI Taxonomy" id="1514140"/>
    <lineage>
        <taxon>Eukaryota</taxon>
        <taxon>Sar</taxon>
        <taxon>Stramenopiles</taxon>
        <taxon>Ochrophyta</taxon>
        <taxon>Bacillariophyta</taxon>
        <taxon>Mediophyceae</taxon>
        <taxon>Biddulphiophycidae</taxon>
        <taxon>Eupodiscales</taxon>
        <taxon>Parodontellaceae</taxon>
        <taxon>Trieres</taxon>
    </lineage>
</organism>
<sequence length="337" mass="36891">MVMGGAGSQRASLAARRLFALIEERFGGISALIDKGSKAEVIRRDDGVLCSSDLLRLSKHDATALHVKNFYDPAAAAEIGRALAAEARAGLGRNWKVSTSRGLESSDVATLGAHPPYNVACSSGRPEDIDSYFEGVQKEFSHRRATQIKGAVGENNFITQPRLWPMDKLRLELDEAWPGGAGLARETEGSKRPFGGGLPRVMAGPTRWQRGFIHVDELAPLSEVRGLFSANIYLQLPCSSESDEGDLHIWPLGVRSRWDWYKNAILLSGLTSQDAEMQVRLRSDLGTPKVVKVEPGDLVLLCVQRPHAAVGFRNGTRVSLQCFVQYNGPEKRLLVEC</sequence>
<accession>A0A7S2ENC7</accession>